<feature type="compositionally biased region" description="Polar residues" evidence="2">
    <location>
        <begin position="1265"/>
        <end position="1285"/>
    </location>
</feature>
<reference evidence="3 4" key="1">
    <citation type="submission" date="2017-01" db="EMBL/GenBank/DDBJ databases">
        <authorList>
            <person name="Mah S.A."/>
            <person name="Swanson W.J."/>
            <person name="Moy G.W."/>
            <person name="Vacquier V.D."/>
        </authorList>
    </citation>
    <scope>NUCLEOTIDE SEQUENCE [LARGE SCALE GENOMIC DNA]</scope>
    <source>
        <strain evidence="3 4">GSMNP</strain>
    </source>
</reference>
<feature type="compositionally biased region" description="Polar residues" evidence="2">
    <location>
        <begin position="1293"/>
        <end position="1305"/>
    </location>
</feature>
<sequence length="1344" mass="150464">MVALGSSCLPIDQMMFYPPFRRYFKHATLIEKCFPIEKNAEPKPLSNGLSYLTYYTRSKPVKLAKVGKYLYKRLVSDIGSKRYNDVLIELQIFDALIDSNSRDIGFFGSYLMQAILITARSKNSNILWHSAQTLCSFCKHQASSSVVIADDIRSYYSQVVDVFSQFLSADIKSESTQNIYHAISLKVLFSVAKCQDTYIGDGLAELNKVISSVLKRMWFLFISNNLPSISLTSTSDFSTEFKKSPLFTLEKIPSPNLISTNTQKFPINSSPKLDSNNVPGITKERNFLSVNEKIDTPQEASSTHSISLSDSENALSEIFNLSINDILNNPDSNIVEYLPSSIWYVLSSIVESSYRSNLRLIVLSFFNFMELSPDSWNCPEFSSTILSFVTSIITPQYRSVIITETLIYLEKSSSSIPTKPPGQKMKTQLSIVSILDNLVNGPIVLVGISVLEVLSKLVNNLLEVAKLDNCSNIDLAFSISQQPFSPSTSPSNIDSLQNFQLTRQLLDTIISTIGGLVKSQYYENQDADFISYISQLIDIDLLLNESFKINYPKISDYSSNIDKLHALESYPKSIWLLKSIRLVVSNLLKVSLDLSSPNNKPNSHNLIKSGISFSLFKPFALLLSSIDPQIRILSAQILSLAYQYNSITCKPSSINSRISDNFFPQKMPNLSPVDNNSAIFNNPSSQLRLQLNDFSSQFDLFDSTESFSNKNKIDLTSIDKSNYKLLTQFSASPFHPDLPKSFSNNYTQFPNDPSFFSILQSFLYLLVNSLVTPFSTCDFLIASSFLSTYITADINSNPECLHSSATLKVINEIYQQMIPCYKIAIELANSSPTAGTETSAVDYLSFPTASFTQTQNSTNKLPEQRAPSKNNHNLTSKSSQDSSKPQLTEIRSFLNHFCYIQTIYSTILSKLSASLISQAVNNLNPAYTDSISAFSTYVSDTITSQKLSNCWKSEVDFDLFNPILSWLTEEKQFTAPSKDVEFWDYKKIVQSLNTSQSSEDSAKKIDTRDHINNNLSSEFVDNLSILYPSLKQHFKSRTSGNRGNKNKSFIDINFNDKDALDSIEFNKLDISFNSISNNENSNNLSTNKNGVNKSKITHKSELIRASSNSRFSTSLKVDQTQPDGIYVTRTTSINSMKSIDSISINDRSSIYASESRAHSMTSNNSKNLDSQKSNMYRHELGLGLEEFEIESENKTRKNLAKNIINSKSFSNSANLFNSNQSALNFEEPGSENKVICASDLKSALADGFNTMNSLLEMKSSKKPNQRNLNFFSSTNDGSNANSHSGVRSKKSAKNVSNYSPSMNNQSIQIESGSEYSLDLTVDPEYTDTITNDTETKMVFDYLKI</sequence>
<keyword evidence="4" id="KW-1185">Reference proteome</keyword>
<dbReference type="EMBL" id="LSSN01001627">
    <property type="protein sequence ID" value="OMJ18901.1"/>
    <property type="molecule type" value="Genomic_DNA"/>
</dbReference>
<name>A0A1R1XW70_9FUNG</name>
<comment type="caution">
    <text evidence="3">The sequence shown here is derived from an EMBL/GenBank/DDBJ whole genome shotgun (WGS) entry which is preliminary data.</text>
</comment>
<comment type="similarity">
    <text evidence="1">Belongs to the EFR3 family.</text>
</comment>
<evidence type="ECO:0000313" key="3">
    <source>
        <dbReference type="EMBL" id="OMJ18901.1"/>
    </source>
</evidence>
<dbReference type="OrthoDB" id="19232at2759"/>
<dbReference type="PANTHER" id="PTHR47766">
    <property type="entry name" value="PROTEIN EFR3"/>
    <property type="match status" value="1"/>
</dbReference>
<gene>
    <name evidence="3" type="ORF">AYI70_g5068</name>
</gene>
<dbReference type="InterPro" id="IPR039786">
    <property type="entry name" value="EFR3"/>
</dbReference>
<dbReference type="PANTHER" id="PTHR47766:SF1">
    <property type="entry name" value="PROTEIN EFR3"/>
    <property type="match status" value="1"/>
</dbReference>
<dbReference type="Proteomes" id="UP000187283">
    <property type="component" value="Unassembled WGS sequence"/>
</dbReference>
<accession>A0A1R1XW70</accession>
<evidence type="ECO:0000256" key="2">
    <source>
        <dbReference type="SAM" id="MobiDB-lite"/>
    </source>
</evidence>
<evidence type="ECO:0000256" key="1">
    <source>
        <dbReference type="ARBA" id="ARBA00010216"/>
    </source>
</evidence>
<feature type="region of interest" description="Disordered" evidence="2">
    <location>
        <begin position="853"/>
        <end position="883"/>
    </location>
</feature>
<dbReference type="InterPro" id="IPR049150">
    <property type="entry name" value="EFR3_HEAT-like_rpt"/>
</dbReference>
<dbReference type="STRING" id="133412.A0A1R1XW70"/>
<organism evidence="3 4">
    <name type="scientific">Smittium culicis</name>
    <dbReference type="NCBI Taxonomy" id="133412"/>
    <lineage>
        <taxon>Eukaryota</taxon>
        <taxon>Fungi</taxon>
        <taxon>Fungi incertae sedis</taxon>
        <taxon>Zoopagomycota</taxon>
        <taxon>Kickxellomycotina</taxon>
        <taxon>Harpellomycetes</taxon>
        <taxon>Harpellales</taxon>
        <taxon>Legeriomycetaceae</taxon>
        <taxon>Smittium</taxon>
    </lineage>
</organism>
<dbReference type="Pfam" id="PF21072">
    <property type="entry name" value="EFR3"/>
    <property type="match status" value="1"/>
</dbReference>
<proteinExistence type="inferred from homology"/>
<protein>
    <submittedName>
        <fullName evidence="3">Protein efr3</fullName>
    </submittedName>
</protein>
<feature type="region of interest" description="Disordered" evidence="2">
    <location>
        <begin position="1259"/>
        <end position="1305"/>
    </location>
</feature>
<evidence type="ECO:0000313" key="4">
    <source>
        <dbReference type="Proteomes" id="UP000187283"/>
    </source>
</evidence>
<dbReference type="GO" id="GO:0072659">
    <property type="term" value="P:protein localization to plasma membrane"/>
    <property type="evidence" value="ECO:0007669"/>
    <property type="project" value="InterPro"/>
</dbReference>